<dbReference type="EMBL" id="CXWC01000002">
    <property type="protein sequence ID" value="CTQ65866.1"/>
    <property type="molecule type" value="Genomic_DNA"/>
</dbReference>
<dbReference type="InterPro" id="IPR035940">
    <property type="entry name" value="CAP_sf"/>
</dbReference>
<dbReference type="AlphaFoldDB" id="A0A0M6Z9M0"/>
<protein>
    <submittedName>
        <fullName evidence="2">Cysteine-rich secretory protein family protein</fullName>
    </submittedName>
</protein>
<reference evidence="3" key="1">
    <citation type="submission" date="2015-07" db="EMBL/GenBank/DDBJ databases">
        <authorList>
            <person name="Rodrigo-Torres Lidia"/>
            <person name="Arahal R.David."/>
        </authorList>
    </citation>
    <scope>NUCLEOTIDE SEQUENCE [LARGE SCALE GENOMIC DNA]</scope>
    <source>
        <strain evidence="3">CECT 5096</strain>
    </source>
</reference>
<dbReference type="PANTHER" id="PTHR31157">
    <property type="entry name" value="SCP DOMAIN-CONTAINING PROTEIN"/>
    <property type="match status" value="1"/>
</dbReference>
<name>A0A0M6Z9M0_9HYPH</name>
<dbReference type="RefSeq" id="WP_209014222.1">
    <property type="nucleotide sequence ID" value="NZ_CANKXR010000002.1"/>
</dbReference>
<keyword evidence="3" id="KW-1185">Reference proteome</keyword>
<accession>A0A0M6Z9M0</accession>
<dbReference type="SUPFAM" id="SSF55797">
    <property type="entry name" value="PR-1-like"/>
    <property type="match status" value="1"/>
</dbReference>
<dbReference type="Gene3D" id="3.40.33.10">
    <property type="entry name" value="CAP"/>
    <property type="match status" value="1"/>
</dbReference>
<dbReference type="Pfam" id="PF00188">
    <property type="entry name" value="CAP"/>
    <property type="match status" value="1"/>
</dbReference>
<proteinExistence type="predicted"/>
<dbReference type="PANTHER" id="PTHR31157:SF1">
    <property type="entry name" value="SCP DOMAIN-CONTAINING PROTEIN"/>
    <property type="match status" value="1"/>
</dbReference>
<dbReference type="InterPro" id="IPR014044">
    <property type="entry name" value="CAP_dom"/>
</dbReference>
<feature type="domain" description="SCP" evidence="1">
    <location>
        <begin position="67"/>
        <end position="180"/>
    </location>
</feature>
<evidence type="ECO:0000313" key="3">
    <source>
        <dbReference type="Proteomes" id="UP000049983"/>
    </source>
</evidence>
<dbReference type="STRING" id="311410.LA5095_02027"/>
<dbReference type="CDD" id="cd05379">
    <property type="entry name" value="CAP_bacterial"/>
    <property type="match status" value="1"/>
</dbReference>
<organism evidence="2 3">
    <name type="scientific">Roseibium album</name>
    <dbReference type="NCBI Taxonomy" id="311410"/>
    <lineage>
        <taxon>Bacteria</taxon>
        <taxon>Pseudomonadati</taxon>
        <taxon>Pseudomonadota</taxon>
        <taxon>Alphaproteobacteria</taxon>
        <taxon>Hyphomicrobiales</taxon>
        <taxon>Stappiaceae</taxon>
        <taxon>Roseibium</taxon>
    </lineage>
</organism>
<sequence>MIRWNATGDPPHVNKHHRGFRTTKYTLAAIAALSVAACQSERFQTPPFYKDLARVDGQVDTSTAAQMISQYRINNGLPAVAPDPQLNAIAKSQAEAMAAAGSVQASLAPDQLLATRMSSIGEPKTAAAENVSAGYRTFAEAFSGWRESPGHNQVLLTGDATRLGIATAYSPTAKHKVFWSLVLASPRPAQ</sequence>
<evidence type="ECO:0000259" key="1">
    <source>
        <dbReference type="Pfam" id="PF00188"/>
    </source>
</evidence>
<dbReference type="Proteomes" id="UP000049983">
    <property type="component" value="Unassembled WGS sequence"/>
</dbReference>
<gene>
    <name evidence="2" type="ORF">LA5096_00883</name>
</gene>
<evidence type="ECO:0000313" key="2">
    <source>
        <dbReference type="EMBL" id="CTQ65866.1"/>
    </source>
</evidence>